<feature type="domain" description="PAS" evidence="2">
    <location>
        <begin position="494"/>
        <end position="565"/>
    </location>
</feature>
<feature type="domain" description="EAL" evidence="3">
    <location>
        <begin position="793"/>
        <end position="1047"/>
    </location>
</feature>
<protein>
    <submittedName>
        <fullName evidence="5">Diguanylate cyclase (GGDEF)-like protein/PAS domain S-box-containing protein</fullName>
    </submittedName>
</protein>
<dbReference type="PANTHER" id="PTHR44757">
    <property type="entry name" value="DIGUANYLATE CYCLASE DGCP"/>
    <property type="match status" value="1"/>
</dbReference>
<feature type="transmembrane region" description="Helical" evidence="1">
    <location>
        <begin position="312"/>
        <end position="337"/>
    </location>
</feature>
<dbReference type="InterPro" id="IPR035965">
    <property type="entry name" value="PAS-like_dom_sf"/>
</dbReference>
<dbReference type="NCBIfam" id="TIGR00254">
    <property type="entry name" value="GGDEF"/>
    <property type="match status" value="1"/>
</dbReference>
<dbReference type="AlphaFoldDB" id="A0A841R886"/>
<organism evidence="5 6">
    <name type="scientific">Spirochaeta isovalerica</name>
    <dbReference type="NCBI Taxonomy" id="150"/>
    <lineage>
        <taxon>Bacteria</taxon>
        <taxon>Pseudomonadati</taxon>
        <taxon>Spirochaetota</taxon>
        <taxon>Spirochaetia</taxon>
        <taxon>Spirochaetales</taxon>
        <taxon>Spirochaetaceae</taxon>
        <taxon>Spirochaeta</taxon>
    </lineage>
</organism>
<dbReference type="CDD" id="cd00130">
    <property type="entry name" value="PAS"/>
    <property type="match status" value="1"/>
</dbReference>
<dbReference type="SMART" id="SM00091">
    <property type="entry name" value="PAS"/>
    <property type="match status" value="1"/>
</dbReference>
<dbReference type="InterPro" id="IPR004010">
    <property type="entry name" value="Double_Cache_2"/>
</dbReference>
<keyword evidence="6" id="KW-1185">Reference proteome</keyword>
<dbReference type="InterPro" id="IPR029787">
    <property type="entry name" value="Nucleotide_cyclase"/>
</dbReference>
<dbReference type="NCBIfam" id="TIGR00229">
    <property type="entry name" value="sensory_box"/>
    <property type="match status" value="1"/>
</dbReference>
<evidence type="ECO:0000313" key="5">
    <source>
        <dbReference type="EMBL" id="MBB6481494.1"/>
    </source>
</evidence>
<dbReference type="Pfam" id="PF00563">
    <property type="entry name" value="EAL"/>
    <property type="match status" value="1"/>
</dbReference>
<evidence type="ECO:0000259" key="2">
    <source>
        <dbReference type="PROSITE" id="PS50112"/>
    </source>
</evidence>
<evidence type="ECO:0000256" key="1">
    <source>
        <dbReference type="SAM" id="Phobius"/>
    </source>
</evidence>
<dbReference type="CDD" id="cd01948">
    <property type="entry name" value="EAL"/>
    <property type="match status" value="1"/>
</dbReference>
<keyword evidence="1" id="KW-1133">Transmembrane helix</keyword>
<evidence type="ECO:0000259" key="3">
    <source>
        <dbReference type="PROSITE" id="PS50883"/>
    </source>
</evidence>
<dbReference type="InterPro" id="IPR052155">
    <property type="entry name" value="Biofilm_reg_signaling"/>
</dbReference>
<dbReference type="Gene3D" id="3.30.450.20">
    <property type="entry name" value="PAS domain"/>
    <property type="match status" value="3"/>
</dbReference>
<dbReference type="Pfam" id="PF00990">
    <property type="entry name" value="GGDEF"/>
    <property type="match status" value="1"/>
</dbReference>
<dbReference type="CDD" id="cd12912">
    <property type="entry name" value="PDC2_MCP_like"/>
    <property type="match status" value="1"/>
</dbReference>
<dbReference type="PANTHER" id="PTHR44757:SF2">
    <property type="entry name" value="BIOFILM ARCHITECTURE MAINTENANCE PROTEIN MBAA"/>
    <property type="match status" value="1"/>
</dbReference>
<dbReference type="InterPro" id="IPR001633">
    <property type="entry name" value="EAL_dom"/>
</dbReference>
<dbReference type="SUPFAM" id="SSF55073">
    <property type="entry name" value="Nucleotide cyclase"/>
    <property type="match status" value="1"/>
</dbReference>
<proteinExistence type="predicted"/>
<keyword evidence="1" id="KW-0472">Membrane</keyword>
<comment type="caution">
    <text evidence="5">The sequence shown here is derived from an EMBL/GenBank/DDBJ whole genome shotgun (WGS) entry which is preliminary data.</text>
</comment>
<dbReference type="CDD" id="cd01949">
    <property type="entry name" value="GGDEF"/>
    <property type="match status" value="1"/>
</dbReference>
<dbReference type="InterPro" id="IPR000014">
    <property type="entry name" value="PAS"/>
</dbReference>
<dbReference type="RefSeq" id="WP_184747739.1">
    <property type="nucleotide sequence ID" value="NZ_JACHGJ010000006.1"/>
</dbReference>
<dbReference type="SMART" id="SM00052">
    <property type="entry name" value="EAL"/>
    <property type="match status" value="1"/>
</dbReference>
<reference evidence="5 6" key="1">
    <citation type="submission" date="2020-08" db="EMBL/GenBank/DDBJ databases">
        <title>Genomic Encyclopedia of Type Strains, Phase IV (KMG-IV): sequencing the most valuable type-strain genomes for metagenomic binning, comparative biology and taxonomic classification.</title>
        <authorList>
            <person name="Goeker M."/>
        </authorList>
    </citation>
    <scope>NUCLEOTIDE SEQUENCE [LARGE SCALE GENOMIC DNA]</scope>
    <source>
        <strain evidence="5 6">DSM 2461</strain>
    </source>
</reference>
<dbReference type="SUPFAM" id="SSF55785">
    <property type="entry name" value="PYP-like sensor domain (PAS domain)"/>
    <property type="match status" value="1"/>
</dbReference>
<dbReference type="PROSITE" id="PS50112">
    <property type="entry name" value="PAS"/>
    <property type="match status" value="1"/>
</dbReference>
<keyword evidence="1" id="KW-0812">Transmembrane</keyword>
<evidence type="ECO:0000313" key="6">
    <source>
        <dbReference type="Proteomes" id="UP000587760"/>
    </source>
</evidence>
<dbReference type="Gene3D" id="3.20.20.450">
    <property type="entry name" value="EAL domain"/>
    <property type="match status" value="1"/>
</dbReference>
<evidence type="ECO:0000259" key="4">
    <source>
        <dbReference type="PROSITE" id="PS50887"/>
    </source>
</evidence>
<feature type="domain" description="GGDEF" evidence="4">
    <location>
        <begin position="651"/>
        <end position="784"/>
    </location>
</feature>
<sequence length="1054" mass="121034">MLRKFANLSIKTKLLLTIIPLLLSLILLRQVFLLRNINNTLSNELESRLNQSNELIYNLVDETFTGSLRNYLRGMIDDAVFSFEAVFKAYLRGSIPFETAMKNLSQGLSNRVVGDSGYFFVMDNQGKIIYHPFEEYIGADFSSLDFIAEQLKVREGYREYVWQNPDEDAPSEKAMYTKSFDTMNWIIGIAAYKEEFPDIIDFEHMGEGLFNKGSGADSFFILNADGEVLLHPTLAGQNIADIGRFRGMMKIFSDYRDDKVLSGSMDLGIADPDTGKNTRFRLSYSWIPVFDWVIVSAMSIDDFYKPLRDLNFIFIFFDFLLLLLVAGSLSILFSFVLKPLKDFTSDLLEQEEFRNKHFRGKGDEVAIASEVFQLYAEQIKSDKIKLKEAVEENRLLADFPYQVKQPVIRFNKDYICNFMNKQAQKELYPLHTGQDILTFLDVESIESLSETDRKPLEKQILGRLYEIRSTSIPQHNDCYLHFYDVTTKRRLSTLQSVWHHVFDTSIEGITITDEKGNVERINRSFTLITGFEEKDILGKSVNMLKSHRQDEKFYKDMWNSLIETGHWEGKIWNRKSNGEIYLEWLSISGFIDNRTGLQKYMAIFHDISEMYEKEQELEFMYTHDILTKLPSRGLFYDRLTQMVSSSKRTQETCAVIILDLHKFSRINEYIGMTGGDTVLVEMSKKLKVTLRQEDTIARLGADHFGLLLPRLNSNEQIIDIITRLQENLSESISAGGKIVKPVLNLGISLYPNDGETAEVLISKANIALEKTKKQKPGHFNFFDSTTQSELSSWAEYEESLKMALEKGEFVLHYQPKVSFESGDLDGFEALIRWNRGEGGFISPGWFIPKLEENGMIVDVGYWIIEEVCAFINKMSAKFSRDFKVGINISAKQFINSTFLSDVFSITESNRIDPRLVDLEITENIAATEVTKAIETIQRLRERGFSISIDDFGTGYSSLKYLKELQFTTLKIDKSFVDPLPGDDKSLSIVRSIIDLAKNLDKKIVVEGVETEDQARLFKELQCDILQGYYFSKPLSEEDALQLAGEMDKQIKPIV</sequence>
<accession>A0A841R886</accession>
<dbReference type="Proteomes" id="UP000587760">
    <property type="component" value="Unassembled WGS sequence"/>
</dbReference>
<dbReference type="InterPro" id="IPR043128">
    <property type="entry name" value="Rev_trsase/Diguanyl_cyclase"/>
</dbReference>
<dbReference type="InterPro" id="IPR035919">
    <property type="entry name" value="EAL_sf"/>
</dbReference>
<name>A0A841R886_9SPIO</name>
<dbReference type="SMART" id="SM00267">
    <property type="entry name" value="GGDEF"/>
    <property type="match status" value="1"/>
</dbReference>
<dbReference type="EMBL" id="JACHGJ010000006">
    <property type="protein sequence ID" value="MBB6481494.1"/>
    <property type="molecule type" value="Genomic_DNA"/>
</dbReference>
<dbReference type="Pfam" id="PF08269">
    <property type="entry name" value="dCache_2"/>
    <property type="match status" value="1"/>
</dbReference>
<dbReference type="InterPro" id="IPR000160">
    <property type="entry name" value="GGDEF_dom"/>
</dbReference>
<dbReference type="PROSITE" id="PS50883">
    <property type="entry name" value="EAL"/>
    <property type="match status" value="1"/>
</dbReference>
<dbReference type="Gene3D" id="3.30.70.270">
    <property type="match status" value="1"/>
</dbReference>
<dbReference type="SUPFAM" id="SSF141868">
    <property type="entry name" value="EAL domain-like"/>
    <property type="match status" value="1"/>
</dbReference>
<dbReference type="PROSITE" id="PS50887">
    <property type="entry name" value="GGDEF"/>
    <property type="match status" value="1"/>
</dbReference>
<gene>
    <name evidence="5" type="ORF">HNR50_003174</name>
</gene>
<dbReference type="Pfam" id="PF13426">
    <property type="entry name" value="PAS_9"/>
    <property type="match status" value="1"/>
</dbReference>